<dbReference type="RefSeq" id="WP_176900366.1">
    <property type="nucleotide sequence ID" value="NZ_JABKAV010000037.1"/>
</dbReference>
<evidence type="ECO:0008006" key="3">
    <source>
        <dbReference type="Google" id="ProtNLM"/>
    </source>
</evidence>
<reference evidence="1 2" key="1">
    <citation type="submission" date="2020-05" db="EMBL/GenBank/DDBJ databases">
        <title>Hymenobacter terrestris sp. nov. and Hymenobacter lapidiphilus sp. nov., isolated from regoliths in Antarctica.</title>
        <authorList>
            <person name="Sedlacek I."/>
            <person name="Pantucek R."/>
            <person name="Zeman M."/>
            <person name="Holochova P."/>
            <person name="Kralova S."/>
            <person name="Stankova E."/>
            <person name="Sedo O."/>
            <person name="Micenkova L."/>
            <person name="Svec P."/>
            <person name="Gupta V."/>
            <person name="Sood U."/>
            <person name="Korpole U.S."/>
            <person name="Lal R."/>
        </authorList>
    </citation>
    <scope>NUCLEOTIDE SEQUENCE [LARGE SCALE GENOMIC DNA]</scope>
    <source>
        <strain evidence="1 2">P5252</strain>
    </source>
</reference>
<evidence type="ECO:0000313" key="1">
    <source>
        <dbReference type="EMBL" id="NVO85684.1"/>
    </source>
</evidence>
<keyword evidence="2" id="KW-1185">Reference proteome</keyword>
<dbReference type="EMBL" id="JABKAV010000037">
    <property type="protein sequence ID" value="NVO85684.1"/>
    <property type="molecule type" value="Genomic_DNA"/>
</dbReference>
<dbReference type="Proteomes" id="UP000626554">
    <property type="component" value="Unassembled WGS sequence"/>
</dbReference>
<accession>A0ABX2Q423</accession>
<organism evidence="1 2">
    <name type="scientific">Hymenobacter terrestris</name>
    <dbReference type="NCBI Taxonomy" id="2748310"/>
    <lineage>
        <taxon>Bacteria</taxon>
        <taxon>Pseudomonadati</taxon>
        <taxon>Bacteroidota</taxon>
        <taxon>Cytophagia</taxon>
        <taxon>Cytophagales</taxon>
        <taxon>Hymenobacteraceae</taxon>
        <taxon>Hymenobacter</taxon>
    </lineage>
</organism>
<protein>
    <recommendedName>
        <fullName evidence="3">STAS/SEC14 domain-containing protein</fullName>
    </recommendedName>
</protein>
<name>A0ABX2Q423_9BACT</name>
<evidence type="ECO:0000313" key="2">
    <source>
        <dbReference type="Proteomes" id="UP000626554"/>
    </source>
</evidence>
<sequence>MLSSIPGTDDYLRLSYDLDLAVLMVRWQRDVSFAEIQEGLRAAREMSYSYGAARWLIDVRLRTELDAAISGWMVTTLLPAVANELTPAALYVAYLFAPGHATVLEQNPAMRAATVTAHTHPAYRLQVFQDENEAISWITS</sequence>
<proteinExistence type="predicted"/>
<comment type="caution">
    <text evidence="1">The sequence shown here is derived from an EMBL/GenBank/DDBJ whole genome shotgun (WGS) entry which is preliminary data.</text>
</comment>
<gene>
    <name evidence="1" type="ORF">HW556_12410</name>
</gene>